<sequence>MCDLCKFLDDGVLDQLQTSLVVVQMLPQKGWRQRKMSVRIMSLLTRYNALKDLMVERLEADYQTSLERYRESPNQRNELFFRELQRARSQWLIKLGEIKKMIANAEPWLTVMEA</sequence>
<dbReference type="AlphaFoldDB" id="A0A5U8XN97"/>
<protein>
    <submittedName>
        <fullName evidence="1">Uncharacterized protein</fullName>
    </submittedName>
</protein>
<organism evidence="1">
    <name type="scientific">Salmonella muenchen</name>
    <dbReference type="NCBI Taxonomy" id="596"/>
    <lineage>
        <taxon>Bacteria</taxon>
        <taxon>Pseudomonadati</taxon>
        <taxon>Pseudomonadota</taxon>
        <taxon>Gammaproteobacteria</taxon>
        <taxon>Enterobacterales</taxon>
        <taxon>Enterobacteriaceae</taxon>
        <taxon>Salmonella</taxon>
    </lineage>
</organism>
<gene>
    <name evidence="1" type="ORF">DTU56_09160</name>
</gene>
<proteinExistence type="predicted"/>
<reference evidence="1" key="1">
    <citation type="submission" date="2018-07" db="EMBL/GenBank/DDBJ databases">
        <authorList>
            <person name="Ashton P.M."/>
            <person name="Dallman T."/>
            <person name="Nair S."/>
            <person name="De Pinna E."/>
            <person name="Peters T."/>
            <person name="Grant K."/>
        </authorList>
    </citation>
    <scope>NUCLEOTIDE SEQUENCE</scope>
    <source>
        <strain evidence="1">142535</strain>
    </source>
</reference>
<comment type="caution">
    <text evidence="1">The sequence shown here is derived from an EMBL/GenBank/DDBJ whole genome shotgun (WGS) entry which is preliminary data.</text>
</comment>
<accession>A0A5U8XN97</accession>
<evidence type="ECO:0000313" key="1">
    <source>
        <dbReference type="EMBL" id="EBS0563285.1"/>
    </source>
</evidence>
<dbReference type="EMBL" id="AAGUDP010000006">
    <property type="protein sequence ID" value="EBS0563285.1"/>
    <property type="molecule type" value="Genomic_DNA"/>
</dbReference>
<name>A0A5U8XN97_SALMU</name>